<dbReference type="GO" id="GO:0008270">
    <property type="term" value="F:zinc ion binding"/>
    <property type="evidence" value="ECO:0007669"/>
    <property type="project" value="InterPro"/>
</dbReference>
<proteinExistence type="predicted"/>
<dbReference type="PROSITE" id="PS00463">
    <property type="entry name" value="ZN2_CY6_FUNGAL_1"/>
    <property type="match status" value="1"/>
</dbReference>
<keyword evidence="2" id="KW-0539">Nucleus</keyword>
<feature type="region of interest" description="Disordered" evidence="3">
    <location>
        <begin position="629"/>
        <end position="660"/>
    </location>
</feature>
<dbReference type="OrthoDB" id="4132249at2759"/>
<dbReference type="InterPro" id="IPR050797">
    <property type="entry name" value="Carb_Metab_Trans_Reg"/>
</dbReference>
<dbReference type="GO" id="GO:0006351">
    <property type="term" value="P:DNA-templated transcription"/>
    <property type="evidence" value="ECO:0007669"/>
    <property type="project" value="InterPro"/>
</dbReference>
<feature type="region of interest" description="Disordered" evidence="3">
    <location>
        <begin position="503"/>
        <end position="558"/>
    </location>
</feature>
<dbReference type="EMBL" id="JAOQAZ010000011">
    <property type="protein sequence ID" value="KAJ4262999.1"/>
    <property type="molecule type" value="Genomic_DNA"/>
</dbReference>
<gene>
    <name evidence="5" type="ORF">NW762_006612</name>
</gene>
<protein>
    <recommendedName>
        <fullName evidence="4">Zn(2)-C6 fungal-type domain-containing protein</fullName>
    </recommendedName>
</protein>
<sequence>MTQAVKRACDACHRRKVKCDGINPCRNCSTASLSCTYNAIPQKKGPKGSRAKVISELRENQRQTSLAARVHNRLHGLPCPTTVTPALNPTPGLVSGELIKMAINFYFDNLYVQLPILDRAQVERQMHFMEQSRDSYCLITSLCAFMMLQPGMTMPPVDSYNIEGQMGANIVSSQLLLEECLRVRKGADFYDSINLNVLATNFFLFGCYYSLEMHDKAWYYLREATTMIHMAGMNKEEHYGQFEASEAIRRRRLFWLLFVTERSYAVQRHHPLSLQATIHPSSMGDDPADAMYPGLNNFFILCNLYRPIDDAFLVTWRHGCRHLDAQAVTSLQKQLQERTNSYNNNENFVADQQWIKNTLWQLNGNAEESMSFQYPVNMSRDVLAQLASNFPNQGIDLVGSGIIPKLFETCLNLTDVLINMPQPRDPYAIGPRQWLSQILSNIDAIRAGDLRYVPCLLSKVTEVLPRVVDPMLKNPPENVAFKMASVDIFDGFGNAGMAQMPMEDYNQGLPMDDYEPKYQDLSGNTPDSLPNSNASNGTPPGSQPGNDMNTPFVSSPGVMSPGMEYPHNMTGFNCAPISDMGMNPLGGSAPPNQMNPIQHQQQRMQGMHNQNANNPTMNPSMTSMYGVRQPQRQDSFQMQSPTPLSAMGSMPNDMDFSSLR</sequence>
<dbReference type="GO" id="GO:0000981">
    <property type="term" value="F:DNA-binding transcription factor activity, RNA polymerase II-specific"/>
    <property type="evidence" value="ECO:0007669"/>
    <property type="project" value="InterPro"/>
</dbReference>
<dbReference type="InterPro" id="IPR036864">
    <property type="entry name" value="Zn2-C6_fun-type_DNA-bd_sf"/>
</dbReference>
<dbReference type="Gene3D" id="4.10.240.10">
    <property type="entry name" value="Zn(2)-C6 fungal-type DNA-binding domain"/>
    <property type="match status" value="1"/>
</dbReference>
<dbReference type="CDD" id="cd12148">
    <property type="entry name" value="fungal_TF_MHR"/>
    <property type="match status" value="1"/>
</dbReference>
<dbReference type="AlphaFoldDB" id="A0A9W8VHC7"/>
<dbReference type="PROSITE" id="PS50048">
    <property type="entry name" value="ZN2_CY6_FUNGAL_2"/>
    <property type="match status" value="1"/>
</dbReference>
<dbReference type="InterPro" id="IPR007219">
    <property type="entry name" value="XnlR_reg_dom"/>
</dbReference>
<dbReference type="Pfam" id="PF04082">
    <property type="entry name" value="Fungal_trans"/>
    <property type="match status" value="1"/>
</dbReference>
<evidence type="ECO:0000313" key="6">
    <source>
        <dbReference type="Proteomes" id="UP001152049"/>
    </source>
</evidence>
<dbReference type="Pfam" id="PF00172">
    <property type="entry name" value="Zn_clus"/>
    <property type="match status" value="1"/>
</dbReference>
<name>A0A9W8VHC7_9HYPO</name>
<dbReference type="CDD" id="cd00067">
    <property type="entry name" value="GAL4"/>
    <property type="match status" value="1"/>
</dbReference>
<dbReference type="SMART" id="SM00066">
    <property type="entry name" value="GAL4"/>
    <property type="match status" value="1"/>
</dbReference>
<dbReference type="SMART" id="SM00906">
    <property type="entry name" value="Fungal_trans"/>
    <property type="match status" value="1"/>
</dbReference>
<evidence type="ECO:0000256" key="3">
    <source>
        <dbReference type="SAM" id="MobiDB-lite"/>
    </source>
</evidence>
<keyword evidence="1" id="KW-0479">Metal-binding</keyword>
<evidence type="ECO:0000259" key="4">
    <source>
        <dbReference type="PROSITE" id="PS50048"/>
    </source>
</evidence>
<comment type="caution">
    <text evidence="5">The sequence shown here is derived from an EMBL/GenBank/DDBJ whole genome shotgun (WGS) entry which is preliminary data.</text>
</comment>
<organism evidence="5 6">
    <name type="scientific">Fusarium torreyae</name>
    <dbReference type="NCBI Taxonomy" id="1237075"/>
    <lineage>
        <taxon>Eukaryota</taxon>
        <taxon>Fungi</taxon>
        <taxon>Dikarya</taxon>
        <taxon>Ascomycota</taxon>
        <taxon>Pezizomycotina</taxon>
        <taxon>Sordariomycetes</taxon>
        <taxon>Hypocreomycetidae</taxon>
        <taxon>Hypocreales</taxon>
        <taxon>Nectriaceae</taxon>
        <taxon>Fusarium</taxon>
    </lineage>
</organism>
<feature type="domain" description="Zn(2)-C6 fungal-type" evidence="4">
    <location>
        <begin position="8"/>
        <end position="37"/>
    </location>
</feature>
<dbReference type="PANTHER" id="PTHR31668">
    <property type="entry name" value="GLUCOSE TRANSPORT TRANSCRIPTION REGULATOR RGT1-RELATED-RELATED"/>
    <property type="match status" value="1"/>
</dbReference>
<dbReference type="GO" id="GO:0003677">
    <property type="term" value="F:DNA binding"/>
    <property type="evidence" value="ECO:0007669"/>
    <property type="project" value="InterPro"/>
</dbReference>
<evidence type="ECO:0000313" key="5">
    <source>
        <dbReference type="EMBL" id="KAJ4262999.1"/>
    </source>
</evidence>
<feature type="compositionally biased region" description="Polar residues" evidence="3">
    <location>
        <begin position="630"/>
        <end position="643"/>
    </location>
</feature>
<evidence type="ECO:0000256" key="2">
    <source>
        <dbReference type="ARBA" id="ARBA00023242"/>
    </source>
</evidence>
<dbReference type="SUPFAM" id="SSF57701">
    <property type="entry name" value="Zn2/Cys6 DNA-binding domain"/>
    <property type="match status" value="1"/>
</dbReference>
<feature type="compositionally biased region" description="Polar residues" evidence="3">
    <location>
        <begin position="521"/>
        <end position="553"/>
    </location>
</feature>
<accession>A0A9W8VHC7</accession>
<reference evidence="5" key="1">
    <citation type="submission" date="2022-09" db="EMBL/GenBank/DDBJ databases">
        <title>Fusarium specimens isolated from Avocado Roots.</title>
        <authorList>
            <person name="Stajich J."/>
            <person name="Roper C."/>
            <person name="Heimlech-Rivalta G."/>
        </authorList>
    </citation>
    <scope>NUCLEOTIDE SEQUENCE</scope>
    <source>
        <strain evidence="5">CF00136</strain>
    </source>
</reference>
<dbReference type="Proteomes" id="UP001152049">
    <property type="component" value="Unassembled WGS sequence"/>
</dbReference>
<dbReference type="PANTHER" id="PTHR31668:SF20">
    <property type="entry name" value="ZN(II)2CYS6 TRANSCRIPTION FACTOR (EUROFUNG)"/>
    <property type="match status" value="1"/>
</dbReference>
<dbReference type="InterPro" id="IPR001138">
    <property type="entry name" value="Zn2Cys6_DnaBD"/>
</dbReference>
<keyword evidence="6" id="KW-1185">Reference proteome</keyword>
<evidence type="ECO:0000256" key="1">
    <source>
        <dbReference type="ARBA" id="ARBA00022723"/>
    </source>
</evidence>